<accession>A0A4Z2IZG6</accession>
<dbReference type="Proteomes" id="UP000314294">
    <property type="component" value="Unassembled WGS sequence"/>
</dbReference>
<organism evidence="2 3">
    <name type="scientific">Liparis tanakae</name>
    <name type="common">Tanaka's snailfish</name>
    <dbReference type="NCBI Taxonomy" id="230148"/>
    <lineage>
        <taxon>Eukaryota</taxon>
        <taxon>Metazoa</taxon>
        <taxon>Chordata</taxon>
        <taxon>Craniata</taxon>
        <taxon>Vertebrata</taxon>
        <taxon>Euteleostomi</taxon>
        <taxon>Actinopterygii</taxon>
        <taxon>Neopterygii</taxon>
        <taxon>Teleostei</taxon>
        <taxon>Neoteleostei</taxon>
        <taxon>Acanthomorphata</taxon>
        <taxon>Eupercaria</taxon>
        <taxon>Perciformes</taxon>
        <taxon>Cottioidei</taxon>
        <taxon>Cottales</taxon>
        <taxon>Liparidae</taxon>
        <taxon>Liparis</taxon>
    </lineage>
</organism>
<evidence type="ECO:0000313" key="2">
    <source>
        <dbReference type="EMBL" id="TNN83415.1"/>
    </source>
</evidence>
<evidence type="ECO:0000256" key="1">
    <source>
        <dbReference type="SAM" id="MobiDB-lite"/>
    </source>
</evidence>
<name>A0A4Z2IZG6_9TELE</name>
<reference evidence="2 3" key="1">
    <citation type="submission" date="2019-03" db="EMBL/GenBank/DDBJ databases">
        <title>First draft genome of Liparis tanakae, snailfish: a comprehensive survey of snailfish specific genes.</title>
        <authorList>
            <person name="Kim W."/>
            <person name="Song I."/>
            <person name="Jeong J.-H."/>
            <person name="Kim D."/>
            <person name="Kim S."/>
            <person name="Ryu S."/>
            <person name="Song J.Y."/>
            <person name="Lee S.K."/>
        </authorList>
    </citation>
    <scope>NUCLEOTIDE SEQUENCE [LARGE SCALE GENOMIC DNA]</scope>
    <source>
        <tissue evidence="2">Muscle</tissue>
    </source>
</reference>
<gene>
    <name evidence="2" type="ORF">EYF80_006396</name>
</gene>
<proteinExistence type="predicted"/>
<sequence length="144" mass="16155">MSDGFLRVYHVLIVYIRTTATLSFNLARRRCGDANCKKKNYWAIFYETKDKSVVESLEAFGLGGALGSPSVLLEKRAMMSRRKENRTIPPQPYSCCSTTPPRHAGGDSARESEFNTHQVEGERLRALGAQSHLQQLLGQNAQHQ</sequence>
<dbReference type="OrthoDB" id="1716625at2759"/>
<feature type="region of interest" description="Disordered" evidence="1">
    <location>
        <begin position="81"/>
        <end position="117"/>
    </location>
</feature>
<protein>
    <submittedName>
        <fullName evidence="2">Uncharacterized protein</fullName>
    </submittedName>
</protein>
<comment type="caution">
    <text evidence="2">The sequence shown here is derived from an EMBL/GenBank/DDBJ whole genome shotgun (WGS) entry which is preliminary data.</text>
</comment>
<feature type="compositionally biased region" description="Basic and acidic residues" evidence="1">
    <location>
        <begin position="104"/>
        <end position="117"/>
    </location>
</feature>
<dbReference type="EMBL" id="SRLO01000033">
    <property type="protein sequence ID" value="TNN83415.1"/>
    <property type="molecule type" value="Genomic_DNA"/>
</dbReference>
<evidence type="ECO:0000313" key="3">
    <source>
        <dbReference type="Proteomes" id="UP000314294"/>
    </source>
</evidence>
<dbReference type="AlphaFoldDB" id="A0A4Z2IZG6"/>
<keyword evidence="3" id="KW-1185">Reference proteome</keyword>